<dbReference type="AlphaFoldDB" id="A0A835M9H8"/>
<dbReference type="Gene3D" id="2.30.180.10">
    <property type="entry name" value="FAS1 domain"/>
    <property type="match status" value="1"/>
</dbReference>
<protein>
    <recommendedName>
        <fullName evidence="3">FAS1 domain-containing protein</fullName>
    </recommendedName>
</protein>
<evidence type="ECO:0000313" key="5">
    <source>
        <dbReference type="Proteomes" id="UP000631114"/>
    </source>
</evidence>
<evidence type="ECO:0000256" key="2">
    <source>
        <dbReference type="SAM" id="SignalP"/>
    </source>
</evidence>
<dbReference type="SUPFAM" id="SSF82153">
    <property type="entry name" value="FAS1 domain"/>
    <property type="match status" value="1"/>
</dbReference>
<proteinExistence type="inferred from homology"/>
<keyword evidence="5" id="KW-1185">Reference proteome</keyword>
<dbReference type="Proteomes" id="UP000631114">
    <property type="component" value="Unassembled WGS sequence"/>
</dbReference>
<dbReference type="PANTHER" id="PTHR36069">
    <property type="entry name" value="EXPRESSED PROTEIN-RELATED"/>
    <property type="match status" value="1"/>
</dbReference>
<dbReference type="PANTHER" id="PTHR36069:SF3">
    <property type="entry name" value="FAS1 DOMAIN-CONTAINING PROTEIN"/>
    <property type="match status" value="1"/>
</dbReference>
<dbReference type="OrthoDB" id="1934418at2759"/>
<dbReference type="InterPro" id="IPR053339">
    <property type="entry name" value="FAS1_domain_protein"/>
</dbReference>
<feature type="chain" id="PRO_5032546627" description="FAS1 domain-containing protein" evidence="2">
    <location>
        <begin position="18"/>
        <end position="180"/>
    </location>
</feature>
<accession>A0A835M9H8</accession>
<evidence type="ECO:0000259" key="3">
    <source>
        <dbReference type="SMART" id="SM00554"/>
    </source>
</evidence>
<organism evidence="4 5">
    <name type="scientific">Coptis chinensis</name>
    <dbReference type="NCBI Taxonomy" id="261450"/>
    <lineage>
        <taxon>Eukaryota</taxon>
        <taxon>Viridiplantae</taxon>
        <taxon>Streptophyta</taxon>
        <taxon>Embryophyta</taxon>
        <taxon>Tracheophyta</taxon>
        <taxon>Spermatophyta</taxon>
        <taxon>Magnoliopsida</taxon>
        <taxon>Ranunculales</taxon>
        <taxon>Ranunculaceae</taxon>
        <taxon>Coptidoideae</taxon>
        <taxon>Coptis</taxon>
    </lineage>
</organism>
<feature type="signal peptide" evidence="2">
    <location>
        <begin position="1"/>
        <end position="17"/>
    </location>
</feature>
<evidence type="ECO:0000256" key="1">
    <source>
        <dbReference type="ARBA" id="ARBA00007843"/>
    </source>
</evidence>
<dbReference type="SMART" id="SM00554">
    <property type="entry name" value="FAS1"/>
    <property type="match status" value="1"/>
</dbReference>
<gene>
    <name evidence="4" type="ORF">IFM89_009173</name>
</gene>
<dbReference type="InterPro" id="IPR000782">
    <property type="entry name" value="FAS1_domain"/>
</dbReference>
<keyword evidence="2" id="KW-0732">Signal</keyword>
<name>A0A835M9H8_9MAGN</name>
<dbReference type="EMBL" id="JADFTS010000001">
    <property type="protein sequence ID" value="KAF9624265.1"/>
    <property type="molecule type" value="Genomic_DNA"/>
</dbReference>
<reference evidence="4 5" key="1">
    <citation type="submission" date="2020-10" db="EMBL/GenBank/DDBJ databases">
        <title>The Coptis chinensis genome and diversification of protoberbering-type alkaloids.</title>
        <authorList>
            <person name="Wang B."/>
            <person name="Shu S."/>
            <person name="Song C."/>
            <person name="Liu Y."/>
        </authorList>
    </citation>
    <scope>NUCLEOTIDE SEQUENCE [LARGE SCALE GENOMIC DNA]</scope>
    <source>
        <strain evidence="4">HL-2020</strain>
        <tissue evidence="4">Leaf</tissue>
    </source>
</reference>
<dbReference type="InterPro" id="IPR036378">
    <property type="entry name" value="FAS1_dom_sf"/>
</dbReference>
<comment type="caution">
    <text evidence="4">The sequence shown here is derived from an EMBL/GenBank/DDBJ whole genome shotgun (WGS) entry which is preliminary data.</text>
</comment>
<comment type="similarity">
    <text evidence="1">Belongs to the fasciclin-like AGP family.</text>
</comment>
<evidence type="ECO:0000313" key="4">
    <source>
        <dbReference type="EMBL" id="KAF9624265.1"/>
    </source>
</evidence>
<dbReference type="Pfam" id="PF02469">
    <property type="entry name" value="Fasciclin"/>
    <property type="match status" value="1"/>
</dbReference>
<sequence length="180" mass="19865">MGASYFIFLALFLLFESQPITPANQNDLQAALDDMRTNSYHGFVILLQMLNTNPTLLQDGDMTFLMPSDAELSNYVISPDCLPEFLLSHSLPTTLLLDDIVHLPTGTVLPSSYPNRTISLTDQGRRDFFVNNAKIVKPNICSSSSIKCHGVTGIIQFGNNSFCSLKVKSLGTREKYPSSP</sequence>
<feature type="domain" description="FAS1" evidence="3">
    <location>
        <begin position="63"/>
        <end position="158"/>
    </location>
</feature>